<dbReference type="Proteomes" id="UP000216433">
    <property type="component" value="Unassembled WGS sequence"/>
</dbReference>
<organism evidence="1 3">
    <name type="scientific">Stenotrophomonas maltophilia</name>
    <name type="common">Pseudomonas maltophilia</name>
    <name type="synonym">Xanthomonas maltophilia</name>
    <dbReference type="NCBI Taxonomy" id="40324"/>
    <lineage>
        <taxon>Bacteria</taxon>
        <taxon>Pseudomonadati</taxon>
        <taxon>Pseudomonadota</taxon>
        <taxon>Gammaproteobacteria</taxon>
        <taxon>Lysobacterales</taxon>
        <taxon>Lysobacteraceae</taxon>
        <taxon>Stenotrophomonas</taxon>
        <taxon>Stenotrophomonas maltophilia group</taxon>
    </lineage>
</organism>
<protein>
    <recommendedName>
        <fullName evidence="4">Type III secretion system protein PrgJ</fullName>
    </recommendedName>
</protein>
<reference evidence="1 3" key="1">
    <citation type="submission" date="2017-06" db="EMBL/GenBank/DDBJ databases">
        <title>Genome sequencing and assembly of Stenotrophomonas maltophilia DF07.</title>
        <authorList>
            <person name="Iyer R."/>
        </authorList>
    </citation>
    <scope>NUCLEOTIDE SEQUENCE [LARGE SCALE GENOMIC DNA]</scope>
    <source>
        <strain evidence="1 3">DF07</strain>
        <plasmid evidence="1">unnamed1</plasmid>
    </source>
</reference>
<comment type="caution">
    <text evidence="1">The sequence shown here is derived from an EMBL/GenBank/DDBJ whole genome shotgun (WGS) entry which is preliminary data.</text>
</comment>
<dbReference type="AlphaFoldDB" id="A0A270MZJ7"/>
<evidence type="ECO:0000313" key="1">
    <source>
        <dbReference type="EMBL" id="PAM64675.1"/>
    </source>
</evidence>
<accession>A0A270MZJ7</accession>
<sequence>MHFFPIDPAAVDLPSNIAEGQVVPLSERFKRHAAGAYLDAAQDRAVIEGMARDPLTASDPALLWELQQRQEAYTKRMTLASVMTNHLVKGVETLVKT</sequence>
<gene>
    <name evidence="2" type="ORF">CEK00_09585</name>
    <name evidence="1" type="ORF">CEK00_21905</name>
</gene>
<evidence type="ECO:0008006" key="4">
    <source>
        <dbReference type="Google" id="ProtNLM"/>
    </source>
</evidence>
<dbReference type="RefSeq" id="WP_095377870.1">
    <property type="nucleotide sequence ID" value="NZ_NJGC01000009.1"/>
</dbReference>
<dbReference type="EMBL" id="NJGC01000149">
    <property type="protein sequence ID" value="PAM64675.1"/>
    <property type="molecule type" value="Genomic_DNA"/>
</dbReference>
<keyword evidence="1" id="KW-0614">Plasmid</keyword>
<evidence type="ECO:0000313" key="2">
    <source>
        <dbReference type="EMBL" id="PAM71832.1"/>
    </source>
</evidence>
<evidence type="ECO:0000313" key="3">
    <source>
        <dbReference type="Proteomes" id="UP000216433"/>
    </source>
</evidence>
<geneLocation type="plasmid" evidence="1">
    <name>unnamed1</name>
</geneLocation>
<dbReference type="EMBL" id="NJGC01000009">
    <property type="protein sequence ID" value="PAM71832.1"/>
    <property type="molecule type" value="Genomic_DNA"/>
</dbReference>
<proteinExistence type="predicted"/>
<name>A0A270MZJ7_STEMA</name>